<evidence type="ECO:0000256" key="4">
    <source>
        <dbReference type="SAM" id="MobiDB-lite"/>
    </source>
</evidence>
<feature type="region of interest" description="Disordered" evidence="4">
    <location>
        <begin position="972"/>
        <end position="1037"/>
    </location>
</feature>
<dbReference type="InterPro" id="IPR050989">
    <property type="entry name" value="Rap1_Ran_GAP"/>
</dbReference>
<dbReference type="InterPro" id="IPR000331">
    <property type="entry name" value="Rap/Ran_GAP_dom"/>
</dbReference>
<dbReference type="Pfam" id="PF02145">
    <property type="entry name" value="Rap_GAP"/>
    <property type="match status" value="1"/>
</dbReference>
<feature type="compositionally biased region" description="Low complexity" evidence="4">
    <location>
        <begin position="1016"/>
        <end position="1037"/>
    </location>
</feature>
<dbReference type="InterPro" id="IPR035974">
    <property type="entry name" value="Rap/Ran-GAP_sf"/>
</dbReference>
<dbReference type="KEGG" id="csol:105364268"/>
<keyword evidence="1" id="KW-0343">GTPase activation</keyword>
<dbReference type="AlphaFoldDB" id="A0AAJ6YLV6"/>
<dbReference type="Proteomes" id="UP000695007">
    <property type="component" value="Unplaced"/>
</dbReference>
<evidence type="ECO:0000259" key="6">
    <source>
        <dbReference type="PROSITE" id="PS50219"/>
    </source>
</evidence>
<evidence type="ECO:0000256" key="1">
    <source>
        <dbReference type="ARBA" id="ARBA00022468"/>
    </source>
</evidence>
<dbReference type="PANTHER" id="PTHR15711">
    <property type="entry name" value="RAP GTPASE-ACTIVATING PROTEIN"/>
    <property type="match status" value="1"/>
</dbReference>
<evidence type="ECO:0000256" key="2">
    <source>
        <dbReference type="ARBA" id="ARBA00060925"/>
    </source>
</evidence>
<feature type="domain" description="CNH" evidence="6">
    <location>
        <begin position="555"/>
        <end position="887"/>
    </location>
</feature>
<dbReference type="Pfam" id="PF00780">
    <property type="entry name" value="CNH"/>
    <property type="match status" value="1"/>
</dbReference>
<dbReference type="SUPFAM" id="SSF111347">
    <property type="entry name" value="Rap/Ran-GAP"/>
    <property type="match status" value="1"/>
</dbReference>
<dbReference type="GeneID" id="105364268"/>
<gene>
    <name evidence="8" type="primary">LOC105364268</name>
</gene>
<dbReference type="InterPro" id="IPR001180">
    <property type="entry name" value="CNH_dom"/>
</dbReference>
<feature type="domain" description="Rap-GAP" evidence="5">
    <location>
        <begin position="255"/>
        <end position="475"/>
    </location>
</feature>
<accession>A0AAJ6YLV6</accession>
<evidence type="ECO:0000313" key="8">
    <source>
        <dbReference type="RefSeq" id="XP_011500456.1"/>
    </source>
</evidence>
<proteinExistence type="inferred from homology"/>
<dbReference type="PANTHER" id="PTHR15711:SF62">
    <property type="entry name" value="GTPASE-ACTIVATING RAP_RAN-GAP DOMAIN-LIKE PROTEIN 3"/>
    <property type="match status" value="1"/>
</dbReference>
<feature type="compositionally biased region" description="Low complexity" evidence="4">
    <location>
        <begin position="15"/>
        <end position="25"/>
    </location>
</feature>
<comment type="similarity">
    <text evidence="2">Belongs to the GARNL3 family.</text>
</comment>
<feature type="compositionally biased region" description="Polar residues" evidence="4">
    <location>
        <begin position="662"/>
        <end position="673"/>
    </location>
</feature>
<feature type="region of interest" description="Disordered" evidence="4">
    <location>
        <begin position="632"/>
        <end position="680"/>
    </location>
</feature>
<dbReference type="RefSeq" id="XP_011500456.1">
    <property type="nucleotide sequence ID" value="XM_011502154.1"/>
</dbReference>
<dbReference type="GO" id="GO:0005096">
    <property type="term" value="F:GTPase activator activity"/>
    <property type="evidence" value="ECO:0007669"/>
    <property type="project" value="UniProtKB-KW"/>
</dbReference>
<dbReference type="Gene3D" id="3.40.50.11210">
    <property type="entry name" value="Rap/Ran-GAP"/>
    <property type="match status" value="1"/>
</dbReference>
<feature type="compositionally biased region" description="Low complexity" evidence="4">
    <location>
        <begin position="634"/>
        <end position="646"/>
    </location>
</feature>
<keyword evidence="7" id="KW-1185">Reference proteome</keyword>
<evidence type="ECO:0000313" key="7">
    <source>
        <dbReference type="Proteomes" id="UP000695007"/>
    </source>
</evidence>
<sequence>MLCLDMKLVSRLRGHSSGSGSSNGLSGPGGHQKKGPRRGSGGTLSPVSDDRDCSDDEGIPSIRIVRDRSRSVCMPVLTSSQLRHLHRRASHHLSSTDTVSRRGVLSRRCYGSVEMLPQIEQDGVDGRRFRVENGDSPGEKEEMFGSPSTPVLENPEYQTRWYFKYFLGKLHQNYVAADQERNPLFLSVVISEGGDRCVPHYRVILWRRTGAQKISLPYSSNKSMTVRQILSNYFGIEKLEKVPREVVSPEIQKDLLLLEEQEGSVNFKFGVIYAKEGQTTDDEMLSNETGSPEFDKFLEVLGQKIHLRGWDKYRGGLDIKGDMTGKESIYTVYAGHEVMYHVSTMLPHSKDNPQQLERKRHIGNDIVNIIYTDDPSLLESFNPNCIKSQFTHVFAVITSDKVDDTDGPTWRIAIYCDESVPLFGPSLPCPPVFEDPGNFREFLLVKLINGEKATFDTPTFSRKRERTLDMLLRDMYQEHTQDSKSNTMLNRRALSDVVETPGRRREETRAAEMVRVGQALKLEAIVHGLAPTSLATVGPLKPRPWEPRCIYPDFPHEVVCGDVWVEGRLVVASESGTYLLEDNMTHRLLFDKSVQMKQLDVIEQHGILLFRTGDKGKDCNVHVFRLSELEADGESSASSSAGPSNEAQDDDDEDEDEEQETGSRLRQPSARTRAQTKQRRLERTKGCHLYCLTRPGGSHLRMCVSVGKRLSVLQWKHNAAWTTWCAAADTDTVDGFLLLRELQASEPPTIMTIIESQEPGREWMICCGLRHHFELIYADGGSRSLHLEASAKPHLVAALDFCEDEEPELLLCYNNTCHFQKLSDESSAPMEFDFNWNSVPIAVACAFPYVIAFTADTMEIRLIINGNLVHTIAMPNLSLITSKQDIFFASTAPEFLAFKLDKDERNHSPPSSQSSLQTSIIHAAHNRKAKYSICHSNYIRLSYIYDPTGSQGESGIAMRIYRIPLQTLSRTGMTSCGQRRCPSPADPDPGSESGPSSSSNSNFLSAEPQQHHRMLSRSCSSSPTPSLGASVSSSSSK</sequence>
<evidence type="ECO:0000256" key="3">
    <source>
        <dbReference type="ARBA" id="ARBA00069072"/>
    </source>
</evidence>
<organism evidence="7 8">
    <name type="scientific">Ceratosolen solmsi marchali</name>
    <dbReference type="NCBI Taxonomy" id="326594"/>
    <lineage>
        <taxon>Eukaryota</taxon>
        <taxon>Metazoa</taxon>
        <taxon>Ecdysozoa</taxon>
        <taxon>Arthropoda</taxon>
        <taxon>Hexapoda</taxon>
        <taxon>Insecta</taxon>
        <taxon>Pterygota</taxon>
        <taxon>Neoptera</taxon>
        <taxon>Endopterygota</taxon>
        <taxon>Hymenoptera</taxon>
        <taxon>Apocrita</taxon>
        <taxon>Proctotrupomorpha</taxon>
        <taxon>Chalcidoidea</taxon>
        <taxon>Agaonidae</taxon>
        <taxon>Agaoninae</taxon>
        <taxon>Ceratosolen</taxon>
    </lineage>
</organism>
<name>A0AAJ6YLV6_9HYME</name>
<protein>
    <recommendedName>
        <fullName evidence="3">GTPase-activating Rap/Ran-GAP domain-like protein 3</fullName>
    </recommendedName>
</protein>
<dbReference type="FunFam" id="3.40.50.11210:FF:000006">
    <property type="entry name" value="GTPase-activating Rap/Ran-GAP domain-like protein 3 isoform X1"/>
    <property type="match status" value="1"/>
</dbReference>
<reference evidence="8" key="1">
    <citation type="submission" date="2025-08" db="UniProtKB">
        <authorList>
            <consortium name="RefSeq"/>
        </authorList>
    </citation>
    <scope>IDENTIFICATION</scope>
</reference>
<dbReference type="GO" id="GO:0051056">
    <property type="term" value="P:regulation of small GTPase mediated signal transduction"/>
    <property type="evidence" value="ECO:0007669"/>
    <property type="project" value="InterPro"/>
</dbReference>
<evidence type="ECO:0000259" key="5">
    <source>
        <dbReference type="PROSITE" id="PS50085"/>
    </source>
</evidence>
<dbReference type="PROSITE" id="PS50219">
    <property type="entry name" value="CNH"/>
    <property type="match status" value="1"/>
</dbReference>
<dbReference type="PROSITE" id="PS50085">
    <property type="entry name" value="RAPGAP"/>
    <property type="match status" value="1"/>
</dbReference>
<feature type="region of interest" description="Disordered" evidence="4">
    <location>
        <begin position="13"/>
        <end position="60"/>
    </location>
</feature>
<feature type="compositionally biased region" description="Low complexity" evidence="4">
    <location>
        <begin position="988"/>
        <end position="1008"/>
    </location>
</feature>
<feature type="compositionally biased region" description="Acidic residues" evidence="4">
    <location>
        <begin position="647"/>
        <end position="660"/>
    </location>
</feature>